<proteinExistence type="predicted"/>
<dbReference type="AlphaFoldDB" id="A0A848GIM3"/>
<sequence>MKHLLTLLASILIFNVVAGQQNPDSSGDYVLHRLAIPTTEEAQQQHYMFNGFWDNWFASLSGGGQVYFGDEDGLRPLGDRITPTFEFAAGKWIHPVFGLRARVGGGDIKGYSTGTIPQIGHGYTKGGPSENHIYLQKWSQIFVDGEIMFDLSNIFNGYKRERVYSVITYVGVGMNSALYQPKKIDPDRVASCDLGIINRFRIAKYFDVNLELKGTRVDQTFDREQTLKYWEGYVAVIAGITYRFGEAGDRLFRKCHNSGPTNCHTVVTSL</sequence>
<reference evidence="2 3" key="1">
    <citation type="submission" date="2020-04" db="EMBL/GenBank/DDBJ databases">
        <title>Chitinophaga sp. G-6-1-13 sp. nov., isolated from soil.</title>
        <authorList>
            <person name="Dahal R.H."/>
            <person name="Chaudhary D.K."/>
        </authorList>
    </citation>
    <scope>NUCLEOTIDE SEQUENCE [LARGE SCALE GENOMIC DNA]</scope>
    <source>
        <strain evidence="2 3">G-6-1-13</strain>
    </source>
</reference>
<keyword evidence="1" id="KW-0732">Signal</keyword>
<evidence type="ECO:0008006" key="4">
    <source>
        <dbReference type="Google" id="ProtNLM"/>
    </source>
</evidence>
<evidence type="ECO:0000313" key="3">
    <source>
        <dbReference type="Proteomes" id="UP000583266"/>
    </source>
</evidence>
<dbReference type="EMBL" id="JABBGC010000001">
    <property type="protein sequence ID" value="NML37259.1"/>
    <property type="molecule type" value="Genomic_DNA"/>
</dbReference>
<protein>
    <recommendedName>
        <fullName evidence="4">Outer membrane protein beta-barrel domain-containing protein</fullName>
    </recommendedName>
</protein>
<accession>A0A848GIM3</accession>
<keyword evidence="3" id="KW-1185">Reference proteome</keyword>
<dbReference type="Proteomes" id="UP000583266">
    <property type="component" value="Unassembled WGS sequence"/>
</dbReference>
<gene>
    <name evidence="2" type="ORF">HHL17_08610</name>
</gene>
<feature type="chain" id="PRO_5032324691" description="Outer membrane protein beta-barrel domain-containing protein" evidence="1">
    <location>
        <begin position="19"/>
        <end position="270"/>
    </location>
</feature>
<organism evidence="2 3">
    <name type="scientific">Chitinophaga fulva</name>
    <dbReference type="NCBI Taxonomy" id="2728842"/>
    <lineage>
        <taxon>Bacteria</taxon>
        <taxon>Pseudomonadati</taxon>
        <taxon>Bacteroidota</taxon>
        <taxon>Chitinophagia</taxon>
        <taxon>Chitinophagales</taxon>
        <taxon>Chitinophagaceae</taxon>
        <taxon>Chitinophaga</taxon>
    </lineage>
</organism>
<name>A0A848GIM3_9BACT</name>
<evidence type="ECO:0000256" key="1">
    <source>
        <dbReference type="SAM" id="SignalP"/>
    </source>
</evidence>
<feature type="signal peptide" evidence="1">
    <location>
        <begin position="1"/>
        <end position="18"/>
    </location>
</feature>
<evidence type="ECO:0000313" key="2">
    <source>
        <dbReference type="EMBL" id="NML37259.1"/>
    </source>
</evidence>
<comment type="caution">
    <text evidence="2">The sequence shown here is derived from an EMBL/GenBank/DDBJ whole genome shotgun (WGS) entry which is preliminary data.</text>
</comment>
<dbReference type="RefSeq" id="WP_169224329.1">
    <property type="nucleotide sequence ID" value="NZ_JABBGC010000001.1"/>
</dbReference>